<keyword evidence="2" id="KW-0378">Hydrolase</keyword>
<feature type="domain" description="DUF559" evidence="1">
    <location>
        <begin position="10"/>
        <end position="111"/>
    </location>
</feature>
<keyword evidence="2" id="KW-0540">Nuclease</keyword>
<organism evidence="2 3">
    <name type="scientific">Sphingomonas cavernae</name>
    <dbReference type="NCBI Taxonomy" id="2320861"/>
    <lineage>
        <taxon>Bacteria</taxon>
        <taxon>Pseudomonadati</taxon>
        <taxon>Pseudomonadota</taxon>
        <taxon>Alphaproteobacteria</taxon>
        <taxon>Sphingomonadales</taxon>
        <taxon>Sphingomonadaceae</taxon>
        <taxon>Sphingomonas</taxon>
    </lineage>
</organism>
<dbReference type="EMBL" id="QYUM01000004">
    <property type="protein sequence ID" value="RJF85963.1"/>
    <property type="molecule type" value="Genomic_DNA"/>
</dbReference>
<dbReference type="Gene3D" id="3.40.960.10">
    <property type="entry name" value="VSR Endonuclease"/>
    <property type="match status" value="1"/>
</dbReference>
<gene>
    <name evidence="2" type="ORF">D3876_19165</name>
</gene>
<dbReference type="PANTHER" id="PTHR38590:SF1">
    <property type="entry name" value="BLL0828 PROTEIN"/>
    <property type="match status" value="1"/>
</dbReference>
<dbReference type="RefSeq" id="WP_119765223.1">
    <property type="nucleotide sequence ID" value="NZ_QYUM01000004.1"/>
</dbReference>
<evidence type="ECO:0000313" key="3">
    <source>
        <dbReference type="Proteomes" id="UP000286100"/>
    </source>
</evidence>
<dbReference type="AlphaFoldDB" id="A0A418W7F0"/>
<dbReference type="Proteomes" id="UP000286100">
    <property type="component" value="Unassembled WGS sequence"/>
</dbReference>
<proteinExistence type="predicted"/>
<dbReference type="Pfam" id="PF04480">
    <property type="entry name" value="DUF559"/>
    <property type="match status" value="1"/>
</dbReference>
<comment type="caution">
    <text evidence="2">The sequence shown here is derived from an EMBL/GenBank/DDBJ whole genome shotgun (WGS) entry which is preliminary data.</text>
</comment>
<evidence type="ECO:0000259" key="1">
    <source>
        <dbReference type="Pfam" id="PF04480"/>
    </source>
</evidence>
<evidence type="ECO:0000313" key="2">
    <source>
        <dbReference type="EMBL" id="RJF85963.1"/>
    </source>
</evidence>
<sequence length="114" mass="13385">MHPVRRQISPHAARLRRDMTDVERRAWHAVRDRRLEGFKFRRQASIGPFVVDFLCIEAELIVELDGGQHSVEADARRTAYLEERGYRLLRFWNSEVIETFEGVLETIARALHNA</sequence>
<dbReference type="SUPFAM" id="SSF52980">
    <property type="entry name" value="Restriction endonuclease-like"/>
    <property type="match status" value="1"/>
</dbReference>
<reference evidence="2 3" key="1">
    <citation type="submission" date="2018-09" db="EMBL/GenBank/DDBJ databases">
        <authorList>
            <person name="Zhu H."/>
        </authorList>
    </citation>
    <scope>NUCLEOTIDE SEQUENCE [LARGE SCALE GENOMIC DNA]</scope>
    <source>
        <strain evidence="2 3">K2R01-6</strain>
    </source>
</reference>
<dbReference type="CDD" id="cd01038">
    <property type="entry name" value="Endonuclease_DUF559"/>
    <property type="match status" value="1"/>
</dbReference>
<keyword evidence="2" id="KW-0255">Endonuclease</keyword>
<dbReference type="InterPro" id="IPR011335">
    <property type="entry name" value="Restrct_endonuc-II-like"/>
</dbReference>
<accession>A0A418W7F0</accession>
<dbReference type="OrthoDB" id="9798754at2"/>
<protein>
    <submittedName>
        <fullName evidence="2">Endonuclease domain-containing protein</fullName>
    </submittedName>
</protein>
<keyword evidence="3" id="KW-1185">Reference proteome</keyword>
<dbReference type="InterPro" id="IPR007569">
    <property type="entry name" value="DUF559"/>
</dbReference>
<dbReference type="PANTHER" id="PTHR38590">
    <property type="entry name" value="BLL0828 PROTEIN"/>
    <property type="match status" value="1"/>
</dbReference>
<name>A0A418W7F0_9SPHN</name>
<dbReference type="InterPro" id="IPR047216">
    <property type="entry name" value="Endonuclease_DUF559_bact"/>
</dbReference>
<dbReference type="GO" id="GO:0004519">
    <property type="term" value="F:endonuclease activity"/>
    <property type="evidence" value="ECO:0007669"/>
    <property type="project" value="UniProtKB-KW"/>
</dbReference>